<feature type="region of interest" description="Disordered" evidence="1">
    <location>
        <begin position="219"/>
        <end position="240"/>
    </location>
</feature>
<gene>
    <name evidence="2" type="ORF">CCAM_LOCUS11703</name>
</gene>
<organism evidence="2 3">
    <name type="scientific">Cuscuta campestris</name>
    <dbReference type="NCBI Taxonomy" id="132261"/>
    <lineage>
        <taxon>Eukaryota</taxon>
        <taxon>Viridiplantae</taxon>
        <taxon>Streptophyta</taxon>
        <taxon>Embryophyta</taxon>
        <taxon>Tracheophyta</taxon>
        <taxon>Spermatophyta</taxon>
        <taxon>Magnoliopsida</taxon>
        <taxon>eudicotyledons</taxon>
        <taxon>Gunneridae</taxon>
        <taxon>Pentapetalae</taxon>
        <taxon>asterids</taxon>
        <taxon>lamiids</taxon>
        <taxon>Solanales</taxon>
        <taxon>Convolvulaceae</taxon>
        <taxon>Cuscuteae</taxon>
        <taxon>Cuscuta</taxon>
        <taxon>Cuscuta subgen. Grammica</taxon>
        <taxon>Cuscuta sect. Cleistogrammica</taxon>
    </lineage>
</organism>
<dbReference type="EMBL" id="OOIL02000857">
    <property type="protein sequence ID" value="VFQ69927.1"/>
    <property type="molecule type" value="Genomic_DNA"/>
</dbReference>
<dbReference type="AlphaFoldDB" id="A0A484L0A8"/>
<name>A0A484L0A8_9ASTE</name>
<sequence length="240" mass="26883">MVCLTRNIWYPDLPDSTINLDVETGMLRDAYLVSSCLSISMSSDGKQPVLKCHVDNSNPQHMAPASQFDIATISEVEMGKLCDAELQGVKTCKKHKRSMIEGDGAAVEHFMANPEFMTQIEGDGPAIEHVMPNPEFLTEIEPNAEFLTKTECERPSMEHVKPNPEFMTKIEGDGGAVEHVMPNPKFMTQTEGDGPAIEHVMPNPEFMTETEPNTEFMTEAERERPAMEDVMPKPEFYDKD</sequence>
<evidence type="ECO:0000256" key="1">
    <source>
        <dbReference type="SAM" id="MobiDB-lite"/>
    </source>
</evidence>
<dbReference type="Proteomes" id="UP000595140">
    <property type="component" value="Unassembled WGS sequence"/>
</dbReference>
<proteinExistence type="predicted"/>
<accession>A0A484L0A8</accession>
<evidence type="ECO:0000313" key="2">
    <source>
        <dbReference type="EMBL" id="VFQ69927.1"/>
    </source>
</evidence>
<reference evidence="2 3" key="1">
    <citation type="submission" date="2018-04" db="EMBL/GenBank/DDBJ databases">
        <authorList>
            <person name="Vogel A."/>
        </authorList>
    </citation>
    <scope>NUCLEOTIDE SEQUENCE [LARGE SCALE GENOMIC DNA]</scope>
</reference>
<protein>
    <submittedName>
        <fullName evidence="2">Uncharacterized protein</fullName>
    </submittedName>
</protein>
<evidence type="ECO:0000313" key="3">
    <source>
        <dbReference type="Proteomes" id="UP000595140"/>
    </source>
</evidence>
<keyword evidence="3" id="KW-1185">Reference proteome</keyword>